<dbReference type="CDD" id="cd09917">
    <property type="entry name" value="F-box_SF"/>
    <property type="match status" value="1"/>
</dbReference>
<reference evidence="2" key="1">
    <citation type="submission" date="2023-07" db="EMBL/GenBank/DDBJ databases">
        <title>A chromosome-level genome assembly of Lolium multiflorum.</title>
        <authorList>
            <person name="Chen Y."/>
            <person name="Copetti D."/>
            <person name="Kolliker R."/>
            <person name="Studer B."/>
        </authorList>
    </citation>
    <scope>NUCLEOTIDE SEQUENCE</scope>
    <source>
        <strain evidence="2">02402/16</strain>
        <tissue evidence="2">Leaf</tissue>
    </source>
</reference>
<feature type="domain" description="KIB1-4 beta-propeller" evidence="1">
    <location>
        <begin position="88"/>
        <end position="322"/>
    </location>
</feature>
<dbReference type="PANTHER" id="PTHR33110">
    <property type="entry name" value="F-BOX/KELCH-REPEAT PROTEIN-RELATED"/>
    <property type="match status" value="1"/>
</dbReference>
<sequence>MRPKGWSDLPPDLLCEIAGRLHVATDFVTFHAVCRPWRSSRDLLSGTAAVPRLLPWFHALTEKHGQSSPFKFICNFSKSTYRVLPRQRRNWVCSADGATVGYLTIKQLRPTLHDPITGAVTDLPRFWHYTWEEDPRGIVYRDGSTFLYHISRDAIRRSTIRFRAAALRPGDAEWTLVERTFETNGSQTEFCAAYRRGMFLVSLESSLWHVVTPGHSFEVSVPRPCVDPDEPDYPERSNYILESGGELLWASVQLQDSKTFLVTVHALEEATVPVRWVVKQGHCLADRVLFLGSPNSFAVKASLLGGQGGCAYFVYHNSENETPEESGLFRYSFIDGKAERIQRLPQEWEDQKCTWLVPQPTPLLQFSK</sequence>
<dbReference type="Gene3D" id="1.20.1280.50">
    <property type="match status" value="1"/>
</dbReference>
<dbReference type="Proteomes" id="UP001231189">
    <property type="component" value="Unassembled WGS sequence"/>
</dbReference>
<evidence type="ECO:0000259" key="1">
    <source>
        <dbReference type="Pfam" id="PF03478"/>
    </source>
</evidence>
<evidence type="ECO:0000313" key="3">
    <source>
        <dbReference type="Proteomes" id="UP001231189"/>
    </source>
</evidence>
<name>A0AAD8T3H3_LOLMU</name>
<comment type="caution">
    <text evidence="2">The sequence shown here is derived from an EMBL/GenBank/DDBJ whole genome shotgun (WGS) entry which is preliminary data.</text>
</comment>
<keyword evidence="3" id="KW-1185">Reference proteome</keyword>
<dbReference type="EMBL" id="JAUUTY010000003">
    <property type="protein sequence ID" value="KAK1668541.1"/>
    <property type="molecule type" value="Genomic_DNA"/>
</dbReference>
<proteinExistence type="predicted"/>
<protein>
    <recommendedName>
        <fullName evidence="1">KIB1-4 beta-propeller domain-containing protein</fullName>
    </recommendedName>
</protein>
<dbReference type="SUPFAM" id="SSF81383">
    <property type="entry name" value="F-box domain"/>
    <property type="match status" value="1"/>
</dbReference>
<accession>A0AAD8T3H3</accession>
<dbReference type="Pfam" id="PF03478">
    <property type="entry name" value="Beta-prop_KIB1-4"/>
    <property type="match status" value="1"/>
</dbReference>
<dbReference type="InterPro" id="IPR036047">
    <property type="entry name" value="F-box-like_dom_sf"/>
</dbReference>
<evidence type="ECO:0000313" key="2">
    <source>
        <dbReference type="EMBL" id="KAK1668541.1"/>
    </source>
</evidence>
<dbReference type="InterPro" id="IPR005174">
    <property type="entry name" value="KIB1-4_b-propeller"/>
</dbReference>
<dbReference type="AlphaFoldDB" id="A0AAD8T3H3"/>
<gene>
    <name evidence="2" type="ORF">QYE76_056700</name>
</gene>
<organism evidence="2 3">
    <name type="scientific">Lolium multiflorum</name>
    <name type="common">Italian ryegrass</name>
    <name type="synonym">Lolium perenne subsp. multiflorum</name>
    <dbReference type="NCBI Taxonomy" id="4521"/>
    <lineage>
        <taxon>Eukaryota</taxon>
        <taxon>Viridiplantae</taxon>
        <taxon>Streptophyta</taxon>
        <taxon>Embryophyta</taxon>
        <taxon>Tracheophyta</taxon>
        <taxon>Spermatophyta</taxon>
        <taxon>Magnoliopsida</taxon>
        <taxon>Liliopsida</taxon>
        <taxon>Poales</taxon>
        <taxon>Poaceae</taxon>
        <taxon>BOP clade</taxon>
        <taxon>Pooideae</taxon>
        <taxon>Poodae</taxon>
        <taxon>Poeae</taxon>
        <taxon>Poeae Chloroplast Group 2 (Poeae type)</taxon>
        <taxon>Loliodinae</taxon>
        <taxon>Loliinae</taxon>
        <taxon>Lolium</taxon>
    </lineage>
</organism>
<dbReference type="PANTHER" id="PTHR33110:SF134">
    <property type="entry name" value="OS09G0565350 PROTEIN"/>
    <property type="match status" value="1"/>
</dbReference>